<gene>
    <name evidence="1" type="ORF">PBI_MARQUARDT_82</name>
</gene>
<reference evidence="1 2" key="1">
    <citation type="submission" date="2014-07" db="EMBL/GenBank/DDBJ databases">
        <authorList>
            <person name="Barna A.M."/>
            <person name="Butterbrodt E.W."/>
            <person name="Cole K.D."/>
            <person name="Kelling B.L."/>
            <person name="Kponou M.-M.Y."/>
            <person name="Mack M.A."/>
            <person name="Mohn T.C."/>
            <person name="Neisius C."/>
            <person name="Nolting E.C."/>
            <person name="Pumper S.J."/>
            <person name="Schmidt M.E."/>
            <person name="Sirek E."/>
            <person name="Sorge E.L."/>
            <person name="Wilson R.K."/>
            <person name="Bonilla J.A."/>
            <person name="Klyczek K."/>
            <person name="Mogen K.L."/>
            <person name="Serrano M.G."/>
            <person name="Buck G."/>
            <person name="Lee V."/>
            <person name="Wang Y."/>
            <person name="Carvalho R."/>
            <person name="Voegtly L."/>
            <person name="Shi R."/>
            <person name="Duckworth R."/>
            <person name="Johnson A."/>
            <person name="Loviza R."/>
            <person name="Walstead R."/>
            <person name="Shah Z."/>
            <person name="Kiflezghi M."/>
            <person name="Wade K."/>
            <person name="Anders K.R."/>
            <person name="Braun M.A."/>
            <person name="Delesalle V.A."/>
            <person name="Hughes L.E."/>
            <person name="Ware V.C."/>
            <person name="Bradley K.W."/>
            <person name="Barker L.P."/>
            <person name="Asai D.J."/>
            <person name="Bowman C.A."/>
            <person name="Russell D.A."/>
            <person name="Pope W.H."/>
            <person name="Jacobs-Sera D."/>
            <person name="Hendrix R.W."/>
            <person name="Hatfull G.F."/>
        </authorList>
    </citation>
    <scope>NUCLEOTIDE SEQUENCE [LARGE SCALE GENOMIC DNA]</scope>
</reference>
<evidence type="ECO:0000313" key="2">
    <source>
        <dbReference type="Proteomes" id="UP000029346"/>
    </source>
</evidence>
<dbReference type="GeneID" id="26625577"/>
<sequence>MEIGNVDQVKSALESFRSMLQLKQDFIEENQDPDDGEPECGYSRWDEAITDYNYELAYYGEQLADAVAEALGIKEED</sequence>
<dbReference type="RefSeq" id="YP_009198507.1">
    <property type="nucleotide sequence ID" value="NC_028798.1"/>
</dbReference>
<evidence type="ECO:0000313" key="1">
    <source>
        <dbReference type="EMBL" id="AIM51132.1"/>
    </source>
</evidence>
<dbReference type="EMBL" id="KM233454">
    <property type="protein sequence ID" value="AIM51132.1"/>
    <property type="molecule type" value="Genomic_DNA"/>
</dbReference>
<dbReference type="Proteomes" id="UP000029346">
    <property type="component" value="Segment"/>
</dbReference>
<proteinExistence type="predicted"/>
<dbReference type="KEGG" id="vg:26625577"/>
<dbReference type="OrthoDB" id="22143at10239"/>
<protein>
    <submittedName>
        <fullName evidence="1">Uncharacterized protein</fullName>
    </submittedName>
</protein>
<name>A0A088FWC3_9CAUD</name>
<organism evidence="1 2">
    <name type="scientific">Mycobacterium phage MarQuardt</name>
    <dbReference type="NCBI Taxonomy" id="1527516"/>
    <lineage>
        <taxon>Viruses</taxon>
        <taxon>Duplodnaviria</taxon>
        <taxon>Heunggongvirae</taxon>
        <taxon>Uroviricota</taxon>
        <taxon>Caudoviricetes</taxon>
        <taxon>Microwolfvirus</taxon>
        <taxon>Microwolfvirus JHC117</taxon>
    </lineage>
</organism>
<accession>A0A088FWC3</accession>